<reference evidence="4 5" key="1">
    <citation type="submission" date="2016-11" db="EMBL/GenBank/DDBJ databases">
        <authorList>
            <person name="Jaros S."/>
            <person name="Januszkiewicz K."/>
            <person name="Wedrychowicz H."/>
        </authorList>
    </citation>
    <scope>NUCLEOTIDE SEQUENCE [LARGE SCALE GENOMIC DNA]</scope>
    <source>
        <strain evidence="4 5">DSM 18119</strain>
    </source>
</reference>
<dbReference type="AlphaFoldDB" id="A0A1M4ZN60"/>
<keyword evidence="4" id="KW-0808">Transferase</keyword>
<keyword evidence="2" id="KW-0472">Membrane</keyword>
<feature type="transmembrane region" description="Helical" evidence="2">
    <location>
        <begin position="27"/>
        <end position="43"/>
    </location>
</feature>
<evidence type="ECO:0000259" key="3">
    <source>
        <dbReference type="Pfam" id="PF06580"/>
    </source>
</evidence>
<keyword evidence="4" id="KW-0418">Kinase</keyword>
<evidence type="ECO:0000256" key="2">
    <source>
        <dbReference type="SAM" id="Phobius"/>
    </source>
</evidence>
<organism evidence="4 5">
    <name type="scientific">Flavisolibacter ginsengisoli DSM 18119</name>
    <dbReference type="NCBI Taxonomy" id="1121884"/>
    <lineage>
        <taxon>Bacteria</taxon>
        <taxon>Pseudomonadati</taxon>
        <taxon>Bacteroidota</taxon>
        <taxon>Chitinophagia</taxon>
        <taxon>Chitinophagales</taxon>
        <taxon>Chitinophagaceae</taxon>
        <taxon>Flavisolibacter</taxon>
    </lineage>
</organism>
<feature type="transmembrane region" description="Helical" evidence="2">
    <location>
        <begin position="93"/>
        <end position="115"/>
    </location>
</feature>
<dbReference type="PANTHER" id="PTHR34220:SF7">
    <property type="entry name" value="SENSOR HISTIDINE KINASE YPDA"/>
    <property type="match status" value="1"/>
</dbReference>
<protein>
    <submittedName>
        <fullName evidence="4">Histidine kinase</fullName>
    </submittedName>
</protein>
<gene>
    <name evidence="4" type="ORF">SAMN02745131_02009</name>
</gene>
<feature type="domain" description="Signal transduction histidine kinase internal region" evidence="3">
    <location>
        <begin position="175"/>
        <end position="251"/>
    </location>
</feature>
<dbReference type="InterPro" id="IPR010559">
    <property type="entry name" value="Sig_transdc_His_kin_internal"/>
</dbReference>
<feature type="transmembrane region" description="Helical" evidence="2">
    <location>
        <begin position="55"/>
        <end position="72"/>
    </location>
</feature>
<evidence type="ECO:0000313" key="4">
    <source>
        <dbReference type="EMBL" id="SHF19479.1"/>
    </source>
</evidence>
<dbReference type="EMBL" id="FQUU01000007">
    <property type="protein sequence ID" value="SHF19479.1"/>
    <property type="molecule type" value="Genomic_DNA"/>
</dbReference>
<dbReference type="PANTHER" id="PTHR34220">
    <property type="entry name" value="SENSOR HISTIDINE KINASE YPDA"/>
    <property type="match status" value="1"/>
</dbReference>
<dbReference type="GO" id="GO:0016020">
    <property type="term" value="C:membrane"/>
    <property type="evidence" value="ECO:0007669"/>
    <property type="project" value="InterPro"/>
</dbReference>
<keyword evidence="2" id="KW-1133">Transmembrane helix</keyword>
<feature type="coiled-coil region" evidence="1">
    <location>
        <begin position="150"/>
        <end position="182"/>
    </location>
</feature>
<keyword evidence="1" id="KW-0175">Coiled coil</keyword>
<proteinExistence type="predicted"/>
<dbReference type="InterPro" id="IPR050640">
    <property type="entry name" value="Bact_2-comp_sensor_kinase"/>
</dbReference>
<accession>A0A1M4ZN60</accession>
<evidence type="ECO:0000256" key="1">
    <source>
        <dbReference type="SAM" id="Coils"/>
    </source>
</evidence>
<keyword evidence="2" id="KW-0812">Transmembrane</keyword>
<dbReference type="Pfam" id="PF06580">
    <property type="entry name" value="His_kinase"/>
    <property type="match status" value="1"/>
</dbReference>
<name>A0A1M4ZN60_9BACT</name>
<dbReference type="STRING" id="1121884.SAMN02745131_02009"/>
<evidence type="ECO:0000313" key="5">
    <source>
        <dbReference type="Proteomes" id="UP000184048"/>
    </source>
</evidence>
<dbReference type="Proteomes" id="UP000184048">
    <property type="component" value="Unassembled WGS sequence"/>
</dbReference>
<keyword evidence="5" id="KW-1185">Reference proteome</keyword>
<sequence>MYFTIRVKGVLKEFNYMQKQSSQINDKWVRIGGIALLSINMLLNLDRHGTGVNGTWFFVFYYLVSIVLILEFNRYLIRKIHQQDAAVKKRKRFWKAVLACFTSTTFLFLISFYGFHLVRGLHVGDSYKAITVIIICSIVLAMVHAGIYEAMEYSRRLGMLEAEKEELLRINLQGQYDALKQQVNPHFLFNSINTVSSLITKDPVRAQKFLSEMSKVYRYLLQSNEEELVTLETELKFINSYFHLLKTRFTDGLFLDLQIEDDVLQCQVPALTLQLLIENAIKHNIVEKETPLVISMISGKGQLTVRNNLQKKLTDVVSTRIGLANIIAKYKLLGQPEVIVLQTENEFTVTIPLIQSKMYEHTNS</sequence>
<dbReference type="GO" id="GO:0000155">
    <property type="term" value="F:phosphorelay sensor kinase activity"/>
    <property type="evidence" value="ECO:0007669"/>
    <property type="project" value="InterPro"/>
</dbReference>
<feature type="transmembrane region" description="Helical" evidence="2">
    <location>
        <begin position="127"/>
        <end position="148"/>
    </location>
</feature>